<dbReference type="SUPFAM" id="SSF51445">
    <property type="entry name" value="(Trans)glycosidases"/>
    <property type="match status" value="1"/>
</dbReference>
<dbReference type="PROSITE" id="PS50093">
    <property type="entry name" value="PKD"/>
    <property type="match status" value="1"/>
</dbReference>
<feature type="domain" description="PKD" evidence="3">
    <location>
        <begin position="699"/>
        <end position="767"/>
    </location>
</feature>
<evidence type="ECO:0000313" key="6">
    <source>
        <dbReference type="Proteomes" id="UP000187181"/>
    </source>
</evidence>
<reference evidence="6" key="1">
    <citation type="submission" date="2017-01" db="EMBL/GenBank/DDBJ databases">
        <authorList>
            <person name="Varghese N."/>
            <person name="Submissions S."/>
        </authorList>
    </citation>
    <scope>NUCLEOTIDE SEQUENCE [LARGE SCALE GENOMIC DNA]</scope>
    <source>
        <strain evidence="6">LP100</strain>
    </source>
</reference>
<dbReference type="InterPro" id="IPR017853">
    <property type="entry name" value="GH"/>
</dbReference>
<dbReference type="Gene3D" id="2.60.40.10">
    <property type="entry name" value="Immunoglobulins"/>
    <property type="match status" value="3"/>
</dbReference>
<feature type="chain" id="PRO_5012639131" evidence="2">
    <location>
        <begin position="23"/>
        <end position="912"/>
    </location>
</feature>
<dbReference type="NCBIfam" id="TIGR04183">
    <property type="entry name" value="Por_Secre_tail"/>
    <property type="match status" value="1"/>
</dbReference>
<protein>
    <submittedName>
        <fullName evidence="5">Por secretion system C-terminal sorting domain-containing protein</fullName>
    </submittedName>
</protein>
<name>A0A1R3WV68_9BACT</name>
<dbReference type="Pfam" id="PF18962">
    <property type="entry name" value="Por_Secre_tail"/>
    <property type="match status" value="1"/>
</dbReference>
<dbReference type="RefSeq" id="WP_076666403.1">
    <property type="nucleotide sequence ID" value="NZ_FTPP01000001.1"/>
</dbReference>
<dbReference type="SUPFAM" id="SSF49299">
    <property type="entry name" value="PKD domain"/>
    <property type="match status" value="1"/>
</dbReference>
<dbReference type="SUPFAM" id="SSF49265">
    <property type="entry name" value="Fibronectin type III"/>
    <property type="match status" value="1"/>
</dbReference>
<dbReference type="InterPro" id="IPR036116">
    <property type="entry name" value="FN3_sf"/>
</dbReference>
<dbReference type="InterPro" id="IPR052177">
    <property type="entry name" value="Divisome_Glycosyl_Hydrolase"/>
</dbReference>
<accession>A0A1R3WV68</accession>
<proteinExistence type="predicted"/>
<evidence type="ECO:0000259" key="3">
    <source>
        <dbReference type="PROSITE" id="PS50093"/>
    </source>
</evidence>
<dbReference type="InterPro" id="IPR003790">
    <property type="entry name" value="GHL10"/>
</dbReference>
<dbReference type="InterPro" id="IPR013783">
    <property type="entry name" value="Ig-like_fold"/>
</dbReference>
<dbReference type="Pfam" id="PF02638">
    <property type="entry name" value="GHL10"/>
    <property type="match status" value="1"/>
</dbReference>
<dbReference type="CDD" id="cd00146">
    <property type="entry name" value="PKD"/>
    <property type="match status" value="1"/>
</dbReference>
<dbReference type="Gene3D" id="2.60.40.4070">
    <property type="match status" value="1"/>
</dbReference>
<dbReference type="Gene3D" id="3.20.20.80">
    <property type="entry name" value="Glycosidases"/>
    <property type="match status" value="1"/>
</dbReference>
<keyword evidence="6" id="KW-1185">Reference proteome</keyword>
<dbReference type="Proteomes" id="UP000187181">
    <property type="component" value="Unassembled WGS sequence"/>
</dbReference>
<evidence type="ECO:0000313" key="5">
    <source>
        <dbReference type="EMBL" id="SIT82009.1"/>
    </source>
</evidence>
<dbReference type="PANTHER" id="PTHR43405:SF1">
    <property type="entry name" value="GLYCOSYL HYDROLASE DIGH"/>
    <property type="match status" value="1"/>
</dbReference>
<dbReference type="EMBL" id="FTPP01000001">
    <property type="protein sequence ID" value="SIT82009.1"/>
    <property type="molecule type" value="Genomic_DNA"/>
</dbReference>
<dbReference type="InterPro" id="IPR003961">
    <property type="entry name" value="FN3_dom"/>
</dbReference>
<feature type="domain" description="Fibronectin type-III" evidence="4">
    <location>
        <begin position="408"/>
        <end position="509"/>
    </location>
</feature>
<feature type="signal peptide" evidence="2">
    <location>
        <begin position="1"/>
        <end position="22"/>
    </location>
</feature>
<dbReference type="PANTHER" id="PTHR43405">
    <property type="entry name" value="GLYCOSYL HYDROLASE DIGH"/>
    <property type="match status" value="1"/>
</dbReference>
<evidence type="ECO:0000256" key="1">
    <source>
        <dbReference type="ARBA" id="ARBA00022729"/>
    </source>
</evidence>
<dbReference type="PROSITE" id="PS50853">
    <property type="entry name" value="FN3"/>
    <property type="match status" value="1"/>
</dbReference>
<dbReference type="InterPro" id="IPR026444">
    <property type="entry name" value="Secre_tail"/>
</dbReference>
<dbReference type="InterPro" id="IPR000601">
    <property type="entry name" value="PKD_dom"/>
</dbReference>
<dbReference type="InterPro" id="IPR035986">
    <property type="entry name" value="PKD_dom_sf"/>
</dbReference>
<dbReference type="OrthoDB" id="9773203at2"/>
<sequence>MKTPLLSVFLSLALFLTGMAQSAPKREFRGAWIATYANIDWPNRTQTPAQQQAALISILDHHKATGINAIFLQVRSQSDALYPSQLEPWSSDLTGLQGRAPSTPWDPVAFAIEECRKRGMEFHAWINPYRAIANYNNINSFDPSHVARRKPEWLLAAGNQRILNPALPEVRDYVTSVIDDIVARYDVDGIHFDDYFYPNAAFNDDANFLADPRGFTDRGDWRRDNVNMLVQQVSESIKAAKPWVKFGISPSGIYRNSTNPALGSATSGLQHYVTLYADSRKWLQEGWIDYLAPQVYWYIGQPGANYSVLIPWWNNNSYGRHIYIGMAGYKVNDPAQGVNWANPSQIPNQVRMNRDAAHPNIYGQAIYNTSSLRSATKLGFRDSLRYDFYSKPALLPNMPWRDNVAPTAPADLIAQRHGNDSVVITWSQPASSGDEFDKVRQFAVYRSLSPMMDPENTDNLLAITNTATGRYTDKALASDAPYYYFVTALDRFHNESAPSNVSDYQAPILAGVSNQEISLDADNCSATLPDYTAMLTVSDDVSFPDQITLTQSPAAGTEISGAGPMQITFTATDASGKSTSSSMTLTKKDVTAPVILVQDIKRTLSNGIVIISVGDIDLGTWDNCGLDVSSLQLSQSSFDCSHIGENTVTLTARDLSGNEAQATAVVTIEGVVPQAAISLSRADNTYTGLPDNTIALGYGAQSLTLTATDATAENPSTTYTWTPVTGLSTTTGAITEFAPQAAGTYTFKVEATNAYGCTSTATVTVEVIDVRCGENNDKVLVCNKTGSATNPGNGICIAPEAVAAHLSKGGTLGGCAPAAIAGKGQAPVLNAYPNPFNSETTVQFTLDQEEANVVLEVYDMNGNRVARLYEGSAAADRTYTFNLNGNTLRNNVYIVRLVTAGEVKTFRLMKNR</sequence>
<keyword evidence="1 2" id="KW-0732">Signal</keyword>
<evidence type="ECO:0000256" key="2">
    <source>
        <dbReference type="SAM" id="SignalP"/>
    </source>
</evidence>
<organism evidence="5 6">
    <name type="scientific">Pontibacter indicus</name>
    <dbReference type="NCBI Taxonomy" id="1317125"/>
    <lineage>
        <taxon>Bacteria</taxon>
        <taxon>Pseudomonadati</taxon>
        <taxon>Bacteroidota</taxon>
        <taxon>Cytophagia</taxon>
        <taxon>Cytophagales</taxon>
        <taxon>Hymenobacteraceae</taxon>
        <taxon>Pontibacter</taxon>
    </lineage>
</organism>
<dbReference type="AlphaFoldDB" id="A0A1R3WV68"/>
<evidence type="ECO:0000259" key="4">
    <source>
        <dbReference type="PROSITE" id="PS50853"/>
    </source>
</evidence>
<gene>
    <name evidence="5" type="ORF">SAMN05444128_1052</name>
</gene>